<keyword evidence="7" id="KW-1185">Reference proteome</keyword>
<evidence type="ECO:0000256" key="1">
    <source>
        <dbReference type="ARBA" id="ARBA00006594"/>
    </source>
</evidence>
<dbReference type="GO" id="GO:0032259">
    <property type="term" value="P:methylation"/>
    <property type="evidence" value="ECO:0007669"/>
    <property type="project" value="UniProtKB-KW"/>
</dbReference>
<dbReference type="Proteomes" id="UP000460257">
    <property type="component" value="Unassembled WGS sequence"/>
</dbReference>
<evidence type="ECO:0000256" key="3">
    <source>
        <dbReference type="ARBA" id="ARBA00022679"/>
    </source>
</evidence>
<evidence type="ECO:0000313" key="7">
    <source>
        <dbReference type="Proteomes" id="UP000460257"/>
    </source>
</evidence>
<dbReference type="SUPFAM" id="SSF53335">
    <property type="entry name" value="S-adenosyl-L-methionine-dependent methyltransferases"/>
    <property type="match status" value="2"/>
</dbReference>
<evidence type="ECO:0000256" key="2">
    <source>
        <dbReference type="ARBA" id="ARBA00022603"/>
    </source>
</evidence>
<dbReference type="EMBL" id="VOGC01000002">
    <property type="protein sequence ID" value="MQN00459.1"/>
    <property type="molecule type" value="Genomic_DNA"/>
</dbReference>
<gene>
    <name evidence="6" type="ORF">FRC54_00425</name>
</gene>
<reference evidence="6" key="1">
    <citation type="journal article" date="2020" name="Appl. Environ. Microbiol.">
        <title>Medium-Chain Fatty Acid Synthesis by 'Candidatus Weimeria bifida' gen. nov., sp. nov., and 'Candidatus Pseudoramibacter fermentans' sp. nov.</title>
        <authorList>
            <person name="Scarborough M.J."/>
            <person name="Myers K.S."/>
            <person name="Donohue T.J."/>
            <person name="Noguera D.R."/>
        </authorList>
    </citation>
    <scope>NUCLEOTIDE SEQUENCE</scope>
    <source>
        <strain evidence="6">LCO1.1</strain>
    </source>
</reference>
<dbReference type="InterPro" id="IPR002052">
    <property type="entry name" value="DNA_methylase_N6_adenine_CS"/>
</dbReference>
<feature type="domain" description="DNA methylase N-4/N-6" evidence="5">
    <location>
        <begin position="456"/>
        <end position="588"/>
    </location>
</feature>
<protein>
    <submittedName>
        <fullName evidence="6">Site-specific DNA-methyltransferase</fullName>
    </submittedName>
</protein>
<dbReference type="GO" id="GO:0009307">
    <property type="term" value="P:DNA restriction-modification system"/>
    <property type="evidence" value="ECO:0007669"/>
    <property type="project" value="UniProtKB-KW"/>
</dbReference>
<evidence type="ECO:0000259" key="5">
    <source>
        <dbReference type="Pfam" id="PF01555"/>
    </source>
</evidence>
<dbReference type="GO" id="GO:0008170">
    <property type="term" value="F:N-methyltransferase activity"/>
    <property type="evidence" value="ECO:0007669"/>
    <property type="project" value="InterPro"/>
</dbReference>
<dbReference type="InterPro" id="IPR002941">
    <property type="entry name" value="DNA_methylase_N4/N6"/>
</dbReference>
<evidence type="ECO:0000256" key="4">
    <source>
        <dbReference type="ARBA" id="ARBA00022747"/>
    </source>
</evidence>
<organism evidence="6 7">
    <name type="scientific">Candidatus Weimeria bifida</name>
    <dbReference type="NCBI Taxonomy" id="2599074"/>
    <lineage>
        <taxon>Bacteria</taxon>
        <taxon>Bacillati</taxon>
        <taxon>Bacillota</taxon>
        <taxon>Clostridia</taxon>
        <taxon>Lachnospirales</taxon>
        <taxon>Lachnospiraceae</taxon>
        <taxon>Candidatus Weimeria</taxon>
    </lineage>
</organism>
<proteinExistence type="inferred from homology"/>
<feature type="domain" description="DNA methylase N-4/N-6" evidence="5">
    <location>
        <begin position="68"/>
        <end position="127"/>
    </location>
</feature>
<accession>A0A6N7IW12</accession>
<dbReference type="Gene3D" id="3.40.50.150">
    <property type="entry name" value="Vaccinia Virus protein VP39"/>
    <property type="match status" value="2"/>
</dbReference>
<name>A0A6N7IW12_9FIRM</name>
<sequence>MERRILTKADIDKVRGTEGFPQGSDEDIIELSNAPYYTACPNPFIGEFVKENGVPYDETSDSYRCEPFAADVSEGKKDPVYNAHSYHTKVPYKAIMRYILHYTKPGDVVFDGFCGTGMTAVAAQMCGSSDHSLEFEMTGEFESKQWGTRKSIISDLSPAATYISAVYNQPVDVQIFERAFLKMSARADKECAWMYMTKDETGAEHHVNYTVWSDVFICPHCGKEVVFWDAAVDKETGSVKDKFLCPSCNAEITKKSCERAVKSFLDDYIGEIVNTTKQVPVLIAYQNGRQECYKSPDKTDLELIDKIEALKIPYWVPTDRMPVGGESRRNDKYGITHAHHFFTKRNLYCLAVLWDEITNSEESDNVKIALKSIVTGVMQGVSKLQRFRLNSGFPNMILSGTLYVGSMIREWNVLDWIQGKYKSIRKLKDKIYDFDMSTLISTNSLTSMSGLDDNTVDYIFTDPPFGGNLNYSELSFMWESWLRVVTNNEEEAIVNPEQNKYLPEYQQLMTSCFSEYYRVLKPNHWMTVEFHNSKNAVWNAIQEALARAGFIIADVRTLDKKQSSFKQITSGAAVKQDLVISAYKPTSSFLKNFTVKAGTDEAAWEFVRQHLSNLPVVVDSDNDGKIDILAERQAFLLFDRMVSYHIMRGYAVPLDSAEFYKGLDERFLKRDGMYFLPDQVNEYDMARSTMEVENIQFSLFVSDEKSAIGWLYQQLDENSGNGRMTYAELQPKFMKELQAVDKREKMPELLEILEENFLKDDDGKWYIPDLTKSGDLAKLREKNLLKEFQTYLESKGKLKVFRSEAIRAGFSKLWKDKDYAAIVAVAERLPEQTIQEDPNLLMYYDISLSRV</sequence>
<dbReference type="GO" id="GO:0003677">
    <property type="term" value="F:DNA binding"/>
    <property type="evidence" value="ECO:0007669"/>
    <property type="project" value="InterPro"/>
</dbReference>
<evidence type="ECO:0000313" key="6">
    <source>
        <dbReference type="EMBL" id="MQN00459.1"/>
    </source>
</evidence>
<dbReference type="PROSITE" id="PS00092">
    <property type="entry name" value="N6_MTASE"/>
    <property type="match status" value="1"/>
</dbReference>
<dbReference type="AlphaFoldDB" id="A0A6N7IW12"/>
<dbReference type="InterPro" id="IPR029063">
    <property type="entry name" value="SAM-dependent_MTases_sf"/>
</dbReference>
<comment type="caution">
    <text evidence="6">The sequence shown here is derived from an EMBL/GenBank/DDBJ whole genome shotgun (WGS) entry which is preliminary data.</text>
</comment>
<keyword evidence="3" id="KW-0808">Transferase</keyword>
<keyword evidence="4" id="KW-0680">Restriction system</keyword>
<keyword evidence="2" id="KW-0489">Methyltransferase</keyword>
<dbReference type="Pfam" id="PF01555">
    <property type="entry name" value="N6_N4_Mtase"/>
    <property type="match status" value="2"/>
</dbReference>
<comment type="similarity">
    <text evidence="1">Belongs to the N(4)/N(6)-methyltransferase family.</text>
</comment>